<dbReference type="Gene3D" id="6.10.280.50">
    <property type="match status" value="1"/>
</dbReference>
<evidence type="ECO:0000313" key="1">
    <source>
        <dbReference type="EMBL" id="XBP69099.1"/>
    </source>
</evidence>
<gene>
    <name evidence="1" type="ORF">ABLV49_14460</name>
</gene>
<proteinExistence type="predicted"/>
<dbReference type="InterPro" id="IPR038444">
    <property type="entry name" value="DUF465_sf"/>
</dbReference>
<protein>
    <submittedName>
        <fullName evidence="1">DUF465 domain-containing protein</fullName>
    </submittedName>
</protein>
<dbReference type="AlphaFoldDB" id="A0AAU7LNA1"/>
<name>A0AAU7LNA1_9BURK</name>
<dbReference type="RefSeq" id="WP_349277443.1">
    <property type="nucleotide sequence ID" value="NZ_CBCSCU010000024.1"/>
</dbReference>
<dbReference type="InterPro" id="IPR007420">
    <property type="entry name" value="DUF465"/>
</dbReference>
<dbReference type="Pfam" id="PF04325">
    <property type="entry name" value="DUF465"/>
    <property type="match status" value="1"/>
</dbReference>
<reference evidence="1" key="1">
    <citation type="submission" date="2024-05" db="EMBL/GenBank/DDBJ databases">
        <authorList>
            <person name="Bunk B."/>
            <person name="Swiderski J."/>
            <person name="Sproer C."/>
            <person name="Thiel V."/>
        </authorList>
    </citation>
    <scope>NUCLEOTIDE SEQUENCE</scope>
    <source>
        <strain evidence="1">DSM 17735</strain>
    </source>
</reference>
<sequence length="79" mass="9152">MELLNHDLTHEFPQYLGKMSGLKASDAHFSTLCERYDAHNHTITQYEQGKTAIADDALEVMKKERLELKDEIYQLLKAD</sequence>
<dbReference type="EMBL" id="CP157675">
    <property type="protein sequence ID" value="XBP69099.1"/>
    <property type="molecule type" value="Genomic_DNA"/>
</dbReference>
<organism evidence="1">
    <name type="scientific">Polaromonas hydrogenivorans</name>
    <dbReference type="NCBI Taxonomy" id="335476"/>
    <lineage>
        <taxon>Bacteria</taxon>
        <taxon>Pseudomonadati</taxon>
        <taxon>Pseudomonadota</taxon>
        <taxon>Betaproteobacteria</taxon>
        <taxon>Burkholderiales</taxon>
        <taxon>Comamonadaceae</taxon>
        <taxon>Polaromonas</taxon>
    </lineage>
</organism>
<accession>A0AAU7LNA1</accession>